<keyword evidence="2" id="KW-0813">Transport</keyword>
<evidence type="ECO:0000256" key="5">
    <source>
        <dbReference type="ARBA" id="ARBA00022989"/>
    </source>
</evidence>
<evidence type="ECO:0000256" key="9">
    <source>
        <dbReference type="SAM" id="Phobius"/>
    </source>
</evidence>
<dbReference type="GO" id="GO:0015199">
    <property type="term" value="F:amino-acid betaine transmembrane transporter activity"/>
    <property type="evidence" value="ECO:0007669"/>
    <property type="project" value="TreeGrafter"/>
</dbReference>
<sequence>MSMAYLYLTVAIIAEVIATSALKASAEFTRLYPTLLVVVGYGLAFYFLTLALRTIPIGITYAIWSGFGIVLITIAGTFLYREIPDVPAMIGMGLIIAGVLVIHIFSKTISH</sequence>
<accession>A0A0F7JZ44</accession>
<dbReference type="PANTHER" id="PTHR30561:SF1">
    <property type="entry name" value="MULTIDRUG TRANSPORTER EMRE"/>
    <property type="match status" value="1"/>
</dbReference>
<dbReference type="GO" id="GO:1990961">
    <property type="term" value="P:xenobiotic detoxification by transmembrane export across the plasma membrane"/>
    <property type="evidence" value="ECO:0007669"/>
    <property type="project" value="UniProtKB-ARBA"/>
</dbReference>
<dbReference type="InterPro" id="IPR045324">
    <property type="entry name" value="Small_multidrug_res"/>
</dbReference>
<evidence type="ECO:0000256" key="1">
    <source>
        <dbReference type="ARBA" id="ARBA00004651"/>
    </source>
</evidence>
<dbReference type="SUPFAM" id="SSF103481">
    <property type="entry name" value="Multidrug resistance efflux transporter EmrE"/>
    <property type="match status" value="1"/>
</dbReference>
<name>A0A0F7JZ44_9GAMM</name>
<keyword evidence="11" id="KW-1185">Reference proteome</keyword>
<evidence type="ECO:0000256" key="3">
    <source>
        <dbReference type="ARBA" id="ARBA00022475"/>
    </source>
</evidence>
<evidence type="ECO:0000256" key="8">
    <source>
        <dbReference type="RuleBase" id="RU003942"/>
    </source>
</evidence>
<evidence type="ECO:0000256" key="4">
    <source>
        <dbReference type="ARBA" id="ARBA00022692"/>
    </source>
</evidence>
<feature type="transmembrane region" description="Helical" evidence="9">
    <location>
        <begin position="86"/>
        <end position="105"/>
    </location>
</feature>
<evidence type="ECO:0000313" key="10">
    <source>
        <dbReference type="EMBL" id="AKH19968.1"/>
    </source>
</evidence>
<comment type="similarity">
    <text evidence="7 8">Belongs to the drug/metabolite transporter (DMT) superfamily. Small multidrug resistance (SMR) (TC 2.A.7.1) family.</text>
</comment>
<keyword evidence="3" id="KW-1003">Cell membrane</keyword>
<evidence type="ECO:0000256" key="7">
    <source>
        <dbReference type="ARBA" id="ARBA00038032"/>
    </source>
</evidence>
<dbReference type="AlphaFoldDB" id="A0A0F7JZ44"/>
<dbReference type="GO" id="GO:0031460">
    <property type="term" value="P:glycine betaine transport"/>
    <property type="evidence" value="ECO:0007669"/>
    <property type="project" value="TreeGrafter"/>
</dbReference>
<dbReference type="Pfam" id="PF00893">
    <property type="entry name" value="Multi_Drug_Res"/>
    <property type="match status" value="1"/>
</dbReference>
<dbReference type="FunFam" id="1.10.3730.20:FF:000001">
    <property type="entry name" value="Quaternary ammonium compound resistance transporter SugE"/>
    <property type="match status" value="1"/>
</dbReference>
<dbReference type="InterPro" id="IPR000390">
    <property type="entry name" value="Small_drug/metabolite_transptr"/>
</dbReference>
<dbReference type="GO" id="GO:0005886">
    <property type="term" value="C:plasma membrane"/>
    <property type="evidence" value="ECO:0007669"/>
    <property type="project" value="UniProtKB-SubCell"/>
</dbReference>
<dbReference type="PANTHER" id="PTHR30561">
    <property type="entry name" value="SMR FAMILY PROTON-DEPENDENT DRUG EFFLUX TRANSPORTER SUGE"/>
    <property type="match status" value="1"/>
</dbReference>
<evidence type="ECO:0000313" key="11">
    <source>
        <dbReference type="Proteomes" id="UP000034410"/>
    </source>
</evidence>
<dbReference type="GO" id="GO:0015297">
    <property type="term" value="F:antiporter activity"/>
    <property type="evidence" value="ECO:0007669"/>
    <property type="project" value="TreeGrafter"/>
</dbReference>
<dbReference type="GO" id="GO:0015220">
    <property type="term" value="F:choline transmembrane transporter activity"/>
    <property type="evidence" value="ECO:0007669"/>
    <property type="project" value="TreeGrafter"/>
</dbReference>
<feature type="transmembrane region" description="Helical" evidence="9">
    <location>
        <begin position="34"/>
        <end position="52"/>
    </location>
</feature>
<gene>
    <name evidence="10" type="ORF">AAY24_05960</name>
</gene>
<dbReference type="Proteomes" id="UP000034410">
    <property type="component" value="Chromosome"/>
</dbReference>
<organism evidence="10 11">
    <name type="scientific">Sedimenticola thiotaurini</name>
    <dbReference type="NCBI Taxonomy" id="1543721"/>
    <lineage>
        <taxon>Bacteria</taxon>
        <taxon>Pseudomonadati</taxon>
        <taxon>Pseudomonadota</taxon>
        <taxon>Gammaproteobacteria</taxon>
        <taxon>Chromatiales</taxon>
        <taxon>Sedimenticolaceae</taxon>
        <taxon>Sedimenticola</taxon>
    </lineage>
</organism>
<keyword evidence="4 8" id="KW-0812">Transmembrane</keyword>
<dbReference type="InterPro" id="IPR037185">
    <property type="entry name" value="EmrE-like"/>
</dbReference>
<reference evidence="10 11" key="1">
    <citation type="journal article" date="2015" name="Genome Announc.">
        <title>Complete Genome Sequence of Sedimenticola thiotaurini Strain SIP-G1, a Polyphosphate- and Polyhydroxyalkanoate-Accumulating Sulfur-Oxidizing Gammaproteobacterium Isolated from Salt Marsh Sediments.</title>
        <authorList>
            <person name="Flood B.E."/>
            <person name="Jones D.S."/>
            <person name="Bailey J.V."/>
        </authorList>
    </citation>
    <scope>NUCLEOTIDE SEQUENCE [LARGE SCALE GENOMIC DNA]</scope>
    <source>
        <strain evidence="10 11">SIP-G1</strain>
    </source>
</reference>
<dbReference type="EMBL" id="CP011412">
    <property type="protein sequence ID" value="AKH19968.1"/>
    <property type="molecule type" value="Genomic_DNA"/>
</dbReference>
<keyword evidence="6 9" id="KW-0472">Membrane</keyword>
<dbReference type="KEGG" id="seds:AAY24_05960"/>
<comment type="subcellular location">
    <subcellularLocation>
        <location evidence="1 8">Cell membrane</location>
        <topology evidence="1 8">Multi-pass membrane protein</topology>
    </subcellularLocation>
</comment>
<protein>
    <submittedName>
        <fullName evidence="10">Multidrug transporter</fullName>
    </submittedName>
</protein>
<keyword evidence="5 9" id="KW-1133">Transmembrane helix</keyword>
<proteinExistence type="inferred from homology"/>
<evidence type="ECO:0000256" key="6">
    <source>
        <dbReference type="ARBA" id="ARBA00023136"/>
    </source>
</evidence>
<feature type="transmembrane region" description="Helical" evidence="9">
    <location>
        <begin position="59"/>
        <end position="80"/>
    </location>
</feature>
<evidence type="ECO:0000256" key="2">
    <source>
        <dbReference type="ARBA" id="ARBA00022448"/>
    </source>
</evidence>
<dbReference type="PATRIC" id="fig|1543721.4.peg.1233"/>
<dbReference type="Gene3D" id="1.10.3730.20">
    <property type="match status" value="1"/>
</dbReference>